<evidence type="ECO:0000256" key="2">
    <source>
        <dbReference type="ARBA" id="ARBA00006333"/>
    </source>
</evidence>
<protein>
    <submittedName>
        <fullName evidence="10">Uncharacterized protein</fullName>
    </submittedName>
</protein>
<dbReference type="FunFam" id="1.50.10.130:FF:000003">
    <property type="entry name" value="Ent-cassa-12,15-diene synthase"/>
    <property type="match status" value="1"/>
</dbReference>
<evidence type="ECO:0000259" key="8">
    <source>
        <dbReference type="Pfam" id="PF01397"/>
    </source>
</evidence>
<dbReference type="GO" id="GO:0000287">
    <property type="term" value="F:magnesium ion binding"/>
    <property type="evidence" value="ECO:0007669"/>
    <property type="project" value="InterPro"/>
</dbReference>
<proteinExistence type="inferred from homology"/>
<evidence type="ECO:0000256" key="7">
    <source>
        <dbReference type="SAM" id="MobiDB-lite"/>
    </source>
</evidence>
<dbReference type="SFLD" id="SFLDG01014">
    <property type="entry name" value="Terpene_Cyclase_Like_1_N-term"/>
    <property type="match status" value="1"/>
</dbReference>
<keyword evidence="6" id="KW-0456">Lyase</keyword>
<dbReference type="PANTHER" id="PTHR31739:SF17">
    <property type="entry name" value="ENT-SANDARACOPIMARA-8(14),15-DIENE SYNTHASE, CHLOROPLASTIC"/>
    <property type="match status" value="1"/>
</dbReference>
<dbReference type="InterPro" id="IPR008949">
    <property type="entry name" value="Isoprenoid_synthase_dom_sf"/>
</dbReference>
<evidence type="ECO:0000313" key="10">
    <source>
        <dbReference type="EMBL" id="KAG2629671.1"/>
    </source>
</evidence>
<dbReference type="CDD" id="cd00684">
    <property type="entry name" value="Terpene_cyclase_plant_C1"/>
    <property type="match status" value="1"/>
</dbReference>
<name>A0A8T0UZ66_PANVG</name>
<keyword evidence="4" id="KW-0611">Plant defense</keyword>
<dbReference type="EMBL" id="CM029041">
    <property type="protein sequence ID" value="KAG2629671.1"/>
    <property type="molecule type" value="Genomic_DNA"/>
</dbReference>
<comment type="cofactor">
    <cofactor evidence="1">
        <name>Mg(2+)</name>
        <dbReference type="ChEBI" id="CHEBI:18420"/>
    </cofactor>
</comment>
<dbReference type="InterPro" id="IPR044814">
    <property type="entry name" value="Terpene_cyclase_plant_C1"/>
</dbReference>
<evidence type="ECO:0000256" key="3">
    <source>
        <dbReference type="ARBA" id="ARBA00022723"/>
    </source>
</evidence>
<evidence type="ECO:0000256" key="1">
    <source>
        <dbReference type="ARBA" id="ARBA00001946"/>
    </source>
</evidence>
<dbReference type="SUPFAM" id="SSF48576">
    <property type="entry name" value="Terpenoid synthases"/>
    <property type="match status" value="1"/>
</dbReference>
<dbReference type="InterPro" id="IPR005630">
    <property type="entry name" value="Terpene_synthase_metal-bd"/>
</dbReference>
<dbReference type="InterPro" id="IPR036965">
    <property type="entry name" value="Terpene_synth_N_sf"/>
</dbReference>
<dbReference type="AlphaFoldDB" id="A0A8T0UZ66"/>
<dbReference type="GO" id="GO:0016102">
    <property type="term" value="P:diterpenoid biosynthetic process"/>
    <property type="evidence" value="ECO:0007669"/>
    <property type="project" value="InterPro"/>
</dbReference>
<dbReference type="SUPFAM" id="SSF48239">
    <property type="entry name" value="Terpenoid cyclases/Protein prenyltransferases"/>
    <property type="match status" value="2"/>
</dbReference>
<feature type="region of interest" description="Disordered" evidence="7">
    <location>
        <begin position="53"/>
        <end position="72"/>
    </location>
</feature>
<reference evidence="10" key="1">
    <citation type="submission" date="2020-05" db="EMBL/GenBank/DDBJ databases">
        <title>WGS assembly of Panicum virgatum.</title>
        <authorList>
            <person name="Lovell J.T."/>
            <person name="Jenkins J."/>
            <person name="Shu S."/>
            <person name="Juenger T.E."/>
            <person name="Schmutz J."/>
        </authorList>
    </citation>
    <scope>NUCLEOTIDE SEQUENCE</scope>
    <source>
        <strain evidence="10">AP13</strain>
    </source>
</reference>
<dbReference type="FunFam" id="1.10.600.10:FF:000005">
    <property type="entry name" value="Ent-kaur-16-ene synthase, chloroplastic"/>
    <property type="match status" value="1"/>
</dbReference>
<evidence type="ECO:0000256" key="5">
    <source>
        <dbReference type="ARBA" id="ARBA00022842"/>
    </source>
</evidence>
<dbReference type="Gene3D" id="1.10.600.10">
    <property type="entry name" value="Farnesyl Diphosphate Synthase"/>
    <property type="match status" value="1"/>
</dbReference>
<keyword evidence="3" id="KW-0479">Metal-binding</keyword>
<gene>
    <name evidence="10" type="ORF">PVAP13_3KG443800</name>
</gene>
<evidence type="ECO:0000256" key="6">
    <source>
        <dbReference type="ARBA" id="ARBA00023239"/>
    </source>
</evidence>
<accession>A0A8T0UZ66</accession>
<feature type="compositionally biased region" description="Low complexity" evidence="7">
    <location>
        <begin position="60"/>
        <end position="69"/>
    </location>
</feature>
<sequence>MAAMTPLGLSLSAPHLALFGHRATAAPRPRSGVALAPPQSHRCRHLIKPQLAVQPRARRTGSPAAASRGGAAGVLERVTKPEDKTAAIRERLLRGEAPPPSAYDTAWVAMVPAPAPAPAGSPPAPRYAGCVEWILRSQRLDDGSWGPGGDPSLRKDALSSTLACVLALATWGVGGDAVARGLHFIGRNWSSVTDGGCDALAGFDIIFPGMLAQAIGMGLEIPMVRQADVDAVLRLRDSELKSMAASAGSQAFMAYVAEGLGDSFDWDQAAPAYQRKNGSFFDSPATTAAAAIHSQNDRALDYLDSVVAKMGSAVPTVYPRSAYSRLRMVDTLEKMGISRSFSSEINTTLDMIHRSWLANDEEIMLDMAACAMAFRLLRLHGYHVSSDALSQFSSESRFHASIQGHLNDTEALLELLQASHTQMSEDELVLESIGSWSSELLKQQLRSGKISRNVDPAEVEHVLKFPFHSNLDRMEHKWHMEHFKKQQGFQMFKSAYRTCDPDEEIMSLAVDGYHSCQAAYQEELHIVERWAKEMRLDELDYARVMPLICIFPSAGTMYPAEMAEARIVAAKTNILATIVDDLFDVGESLEEMRNLVTLIEMWDAYEQVGFYSERVEIVFRAVYDTSKDIAARAMAVQKRSIIHHIAERWVEMARVMMVEAEWRMSGYAPSMEEYMPVAEPSFGLGTTVLTFLFFVGPELTEAAVRSSEYVELYHHMNVCGRLLNDLQSCERERAQGKTNSVLLLARRHGGSVEAAKEEARGIIAASRMKMLRMLVGRDAAGDVPWLVRREFWNICRVVHVVYMEVDGYASPKEMMRVANEVVSEPLRVPGTGKTTNSTRAPAESD</sequence>
<dbReference type="Pfam" id="PF01397">
    <property type="entry name" value="Terpene_synth"/>
    <property type="match status" value="1"/>
</dbReference>
<keyword evidence="11" id="KW-1185">Reference proteome</keyword>
<dbReference type="InterPro" id="IPR050148">
    <property type="entry name" value="Terpene_synthase-like"/>
</dbReference>
<dbReference type="GO" id="GO:0010333">
    <property type="term" value="F:terpene synthase activity"/>
    <property type="evidence" value="ECO:0007669"/>
    <property type="project" value="InterPro"/>
</dbReference>
<dbReference type="InterPro" id="IPR001906">
    <property type="entry name" value="Terpene_synth_N"/>
</dbReference>
<dbReference type="GO" id="GO:0006952">
    <property type="term" value="P:defense response"/>
    <property type="evidence" value="ECO:0007669"/>
    <property type="project" value="UniProtKB-KW"/>
</dbReference>
<feature type="region of interest" description="Disordered" evidence="7">
    <location>
        <begin position="826"/>
        <end position="845"/>
    </location>
</feature>
<comment type="similarity">
    <text evidence="2">Belongs to the terpene synthase family.</text>
</comment>
<dbReference type="Gene3D" id="1.50.10.130">
    <property type="entry name" value="Terpene synthase, N-terminal domain"/>
    <property type="match status" value="1"/>
</dbReference>
<organism evidence="10 11">
    <name type="scientific">Panicum virgatum</name>
    <name type="common">Blackwell switchgrass</name>
    <dbReference type="NCBI Taxonomy" id="38727"/>
    <lineage>
        <taxon>Eukaryota</taxon>
        <taxon>Viridiplantae</taxon>
        <taxon>Streptophyta</taxon>
        <taxon>Embryophyta</taxon>
        <taxon>Tracheophyta</taxon>
        <taxon>Spermatophyta</taxon>
        <taxon>Magnoliopsida</taxon>
        <taxon>Liliopsida</taxon>
        <taxon>Poales</taxon>
        <taxon>Poaceae</taxon>
        <taxon>PACMAD clade</taxon>
        <taxon>Panicoideae</taxon>
        <taxon>Panicodae</taxon>
        <taxon>Paniceae</taxon>
        <taxon>Panicinae</taxon>
        <taxon>Panicum</taxon>
        <taxon>Panicum sect. Hiantes</taxon>
    </lineage>
</organism>
<dbReference type="OrthoDB" id="638746at2759"/>
<dbReference type="InterPro" id="IPR008930">
    <property type="entry name" value="Terpenoid_cyclase/PrenylTrfase"/>
</dbReference>
<feature type="domain" description="Terpene synthase metal-binding" evidence="9">
    <location>
        <begin position="532"/>
        <end position="767"/>
    </location>
</feature>
<evidence type="ECO:0000313" key="11">
    <source>
        <dbReference type="Proteomes" id="UP000823388"/>
    </source>
</evidence>
<comment type="caution">
    <text evidence="10">The sequence shown here is derived from an EMBL/GenBank/DDBJ whole genome shotgun (WGS) entry which is preliminary data.</text>
</comment>
<dbReference type="Pfam" id="PF03936">
    <property type="entry name" value="Terpene_synth_C"/>
    <property type="match status" value="1"/>
</dbReference>
<evidence type="ECO:0000259" key="9">
    <source>
        <dbReference type="Pfam" id="PF03936"/>
    </source>
</evidence>
<feature type="domain" description="Terpene synthase N-terminal" evidence="8">
    <location>
        <begin position="273"/>
        <end position="463"/>
    </location>
</feature>
<dbReference type="Gene3D" id="1.50.10.160">
    <property type="match status" value="1"/>
</dbReference>
<dbReference type="Proteomes" id="UP000823388">
    <property type="component" value="Chromosome 3K"/>
</dbReference>
<dbReference type="PANTHER" id="PTHR31739">
    <property type="entry name" value="ENT-COPALYL DIPHOSPHATE SYNTHASE, CHLOROPLASTIC"/>
    <property type="match status" value="1"/>
</dbReference>
<keyword evidence="5" id="KW-0460">Magnesium</keyword>
<evidence type="ECO:0000256" key="4">
    <source>
        <dbReference type="ARBA" id="ARBA00022821"/>
    </source>
</evidence>